<keyword evidence="2" id="KW-0963">Cytoplasm</keyword>
<dbReference type="InterPro" id="IPR003599">
    <property type="entry name" value="Ig_sub"/>
</dbReference>
<dbReference type="Pfam" id="PF07679">
    <property type="entry name" value="I-set"/>
    <property type="match status" value="2"/>
</dbReference>
<keyword evidence="4" id="KW-1015">Disulfide bond</keyword>
<organism>
    <name type="scientific">Branchiostoma floridae</name>
    <name type="common">Florida lancelet</name>
    <name type="synonym">Amphioxus</name>
    <dbReference type="NCBI Taxonomy" id="7739"/>
    <lineage>
        <taxon>Eukaryota</taxon>
        <taxon>Metazoa</taxon>
        <taxon>Chordata</taxon>
        <taxon>Cephalochordata</taxon>
        <taxon>Leptocardii</taxon>
        <taxon>Amphioxiformes</taxon>
        <taxon>Branchiostomatidae</taxon>
        <taxon>Branchiostoma</taxon>
    </lineage>
</organism>
<dbReference type="InterPro" id="IPR003598">
    <property type="entry name" value="Ig_sub2"/>
</dbReference>
<dbReference type="InterPro" id="IPR013783">
    <property type="entry name" value="Ig-like_fold"/>
</dbReference>
<dbReference type="GO" id="GO:0005737">
    <property type="term" value="C:cytoplasm"/>
    <property type="evidence" value="ECO:0007669"/>
    <property type="project" value="UniProtKB-SubCell"/>
</dbReference>
<dbReference type="FunFam" id="2.60.40.10:FF:002203">
    <property type="entry name" value="Titin, tandem duplicate 1"/>
    <property type="match status" value="1"/>
</dbReference>
<dbReference type="SMART" id="SM00409">
    <property type="entry name" value="IG"/>
    <property type="match status" value="2"/>
</dbReference>
<dbReference type="PANTHER" id="PTHR45080:SF8">
    <property type="entry name" value="IG-LIKE DOMAIN-CONTAINING PROTEIN"/>
    <property type="match status" value="1"/>
</dbReference>
<dbReference type="InterPro" id="IPR050958">
    <property type="entry name" value="Cell_Adh-Cytoskel_Orgn"/>
</dbReference>
<dbReference type="Gene3D" id="2.60.40.10">
    <property type="entry name" value="Immunoglobulins"/>
    <property type="match status" value="2"/>
</dbReference>
<dbReference type="PROSITE" id="PS50835">
    <property type="entry name" value="IG_LIKE"/>
    <property type="match status" value="2"/>
</dbReference>
<keyword evidence="5" id="KW-0393">Immunoglobulin domain</keyword>
<feature type="non-terminal residue" evidence="7">
    <location>
        <position position="188"/>
    </location>
</feature>
<evidence type="ECO:0000256" key="1">
    <source>
        <dbReference type="ARBA" id="ARBA00004496"/>
    </source>
</evidence>
<dbReference type="FunFam" id="2.60.40.10:FF:000425">
    <property type="entry name" value="Myosin light chain kinase"/>
    <property type="match status" value="1"/>
</dbReference>
<feature type="non-terminal residue" evidence="7">
    <location>
        <position position="1"/>
    </location>
</feature>
<dbReference type="PANTHER" id="PTHR45080">
    <property type="entry name" value="CONTACTIN 5"/>
    <property type="match status" value="1"/>
</dbReference>
<evidence type="ECO:0000256" key="4">
    <source>
        <dbReference type="ARBA" id="ARBA00023157"/>
    </source>
</evidence>
<comment type="subcellular location">
    <subcellularLocation>
        <location evidence="1">Cytoplasm</location>
    </subcellularLocation>
</comment>
<evidence type="ECO:0000259" key="6">
    <source>
        <dbReference type="PROSITE" id="PS50835"/>
    </source>
</evidence>
<dbReference type="eggNOG" id="KOG0613">
    <property type="taxonomic scope" value="Eukaryota"/>
</dbReference>
<dbReference type="EMBL" id="GG666505">
    <property type="protein sequence ID" value="EEN61403.1"/>
    <property type="molecule type" value="Genomic_DNA"/>
</dbReference>
<gene>
    <name evidence="7" type="ORF">BRAFLDRAFT_155250</name>
</gene>
<reference evidence="7" key="1">
    <citation type="journal article" date="2008" name="Nature">
        <title>The amphioxus genome and the evolution of the chordate karyotype.</title>
        <authorList>
            <consortium name="US DOE Joint Genome Institute (JGI-PGF)"/>
            <person name="Putnam N.H."/>
            <person name="Butts T."/>
            <person name="Ferrier D.E.K."/>
            <person name="Furlong R.F."/>
            <person name="Hellsten U."/>
            <person name="Kawashima T."/>
            <person name="Robinson-Rechavi M."/>
            <person name="Shoguchi E."/>
            <person name="Terry A."/>
            <person name="Yu J.-K."/>
            <person name="Benito-Gutierrez E.L."/>
            <person name="Dubchak I."/>
            <person name="Garcia-Fernandez J."/>
            <person name="Gibson-Brown J.J."/>
            <person name="Grigoriev I.V."/>
            <person name="Horton A.C."/>
            <person name="de Jong P.J."/>
            <person name="Jurka J."/>
            <person name="Kapitonov V.V."/>
            <person name="Kohara Y."/>
            <person name="Kuroki Y."/>
            <person name="Lindquist E."/>
            <person name="Lucas S."/>
            <person name="Osoegawa K."/>
            <person name="Pennacchio L.A."/>
            <person name="Salamov A.A."/>
            <person name="Satou Y."/>
            <person name="Sauka-Spengler T."/>
            <person name="Schmutz J."/>
            <person name="Shin-I T."/>
            <person name="Toyoda A."/>
            <person name="Bronner-Fraser M."/>
            <person name="Fujiyama A."/>
            <person name="Holland L.Z."/>
            <person name="Holland P.W.H."/>
            <person name="Satoh N."/>
            <person name="Rokhsar D.S."/>
        </authorList>
    </citation>
    <scope>NUCLEOTIDE SEQUENCE [LARGE SCALE GENOMIC DNA]</scope>
    <source>
        <strain evidence="7">S238N-H82</strain>
        <tissue evidence="7">Testes</tissue>
    </source>
</reference>
<feature type="domain" description="Ig-like" evidence="6">
    <location>
        <begin position="1"/>
        <end position="91"/>
    </location>
</feature>
<sequence>PTFNMELKSRTATVNQDMKLTCSVSGRPDPEIRWYKDGEEIHDSERYWIKENYGVCQLEIFRITPEDAGEYRCEARNDAGHARSFCRLNVTGKSIEPMFKTMITNTKVDTGDIVIFDVWVLGSPKPTVKWYKDGLEIRDGGRISIRSERQCYYLTIRNVMPSDAGLYACVAENRVNRTTNEAKLTVGG</sequence>
<evidence type="ECO:0000256" key="2">
    <source>
        <dbReference type="ARBA" id="ARBA00022490"/>
    </source>
</evidence>
<evidence type="ECO:0000256" key="3">
    <source>
        <dbReference type="ARBA" id="ARBA00022729"/>
    </source>
</evidence>
<keyword evidence="3" id="KW-0732">Signal</keyword>
<proteinExistence type="predicted"/>
<dbReference type="AlphaFoldDB" id="C3YE95"/>
<dbReference type="InParanoid" id="C3YE95"/>
<dbReference type="InterPro" id="IPR013098">
    <property type="entry name" value="Ig_I-set"/>
</dbReference>
<name>C3YE95_BRAFL</name>
<dbReference type="SMART" id="SM00408">
    <property type="entry name" value="IGc2"/>
    <property type="match status" value="2"/>
</dbReference>
<feature type="domain" description="Ig-like" evidence="6">
    <location>
        <begin position="97"/>
        <end position="185"/>
    </location>
</feature>
<dbReference type="SUPFAM" id="SSF48726">
    <property type="entry name" value="Immunoglobulin"/>
    <property type="match status" value="2"/>
</dbReference>
<protein>
    <recommendedName>
        <fullName evidence="6">Ig-like domain-containing protein</fullName>
    </recommendedName>
</protein>
<evidence type="ECO:0000313" key="7">
    <source>
        <dbReference type="EMBL" id="EEN61403.1"/>
    </source>
</evidence>
<accession>C3YE95</accession>
<dbReference type="InterPro" id="IPR036179">
    <property type="entry name" value="Ig-like_dom_sf"/>
</dbReference>
<dbReference type="InterPro" id="IPR007110">
    <property type="entry name" value="Ig-like_dom"/>
</dbReference>
<dbReference type="STRING" id="7739.C3YE95"/>
<evidence type="ECO:0000256" key="5">
    <source>
        <dbReference type="ARBA" id="ARBA00023319"/>
    </source>
</evidence>